<dbReference type="GO" id="GO:0005783">
    <property type="term" value="C:endoplasmic reticulum"/>
    <property type="evidence" value="ECO:0007669"/>
    <property type="project" value="TreeGrafter"/>
</dbReference>
<dbReference type="WBParaSite" id="PSU_v2.g2287.t1">
    <property type="protein sequence ID" value="PSU_v2.g2287.t1"/>
    <property type="gene ID" value="PSU_v2.g2287"/>
</dbReference>
<dbReference type="PANTHER" id="PTHR12349:SF4">
    <property type="entry name" value="ANKYRIN REPEAT AND LEM DOMAIN-CONTAINING PROTEIN 2"/>
    <property type="match status" value="1"/>
</dbReference>
<evidence type="ECO:0000313" key="2">
    <source>
        <dbReference type="WBParaSite" id="PSU_v2.g2287.t1"/>
    </source>
</evidence>
<dbReference type="AlphaFoldDB" id="A0A914YW27"/>
<keyword evidence="1" id="KW-1185">Reference proteome</keyword>
<protein>
    <submittedName>
        <fullName evidence="2">Uncharacterized protein</fullName>
    </submittedName>
</protein>
<name>A0A914YW27_9BILA</name>
<organism evidence="1 2">
    <name type="scientific">Panagrolaimus superbus</name>
    <dbReference type="NCBI Taxonomy" id="310955"/>
    <lineage>
        <taxon>Eukaryota</taxon>
        <taxon>Metazoa</taxon>
        <taxon>Ecdysozoa</taxon>
        <taxon>Nematoda</taxon>
        <taxon>Chromadorea</taxon>
        <taxon>Rhabditida</taxon>
        <taxon>Tylenchina</taxon>
        <taxon>Panagrolaimomorpha</taxon>
        <taxon>Panagrolaimoidea</taxon>
        <taxon>Panagrolaimidae</taxon>
        <taxon>Panagrolaimus</taxon>
    </lineage>
</organism>
<accession>A0A914YW27</accession>
<dbReference type="GO" id="GO:0051721">
    <property type="term" value="F:protein phosphatase 2A binding"/>
    <property type="evidence" value="ECO:0007669"/>
    <property type="project" value="TreeGrafter"/>
</dbReference>
<dbReference type="Proteomes" id="UP000887577">
    <property type="component" value="Unplaced"/>
</dbReference>
<sequence length="472" mass="54301">MEDTPDGPKTSTPVYALYSSTSPRVIYANSVKEVRAHLSTPELRNSDTRFKTFQNVEESEIYFSKNPVSKMLTPSGMHTRNEDGYRSPFPKLRPQELSKFLKSIQAQKNDEAIEYMNRNPHYFIDMSIDQPSVLHIGCRHNALHICARYDNLFIAMEIMKRIRDLKYIADIYNTTANIEETSAILIDRFLNNPDKTTRRTPLLWAARQGFAKLVMYLSSFPEAQLPDKDQIKDVQCQFHERDEHVPKCDRILDCLRRPSKTYCITLYKESNDEAMPFIAITTRFPHPSILENQKQFYFKNVPASTFTGRVEDGITSVRISKFLGGRYLSCGQPIDGLNTMPRFVPYASLGVFGEKWITAIFYQMWAAEFKKMRRNPAACRDYLSNVAVRLADANGYFVYYANISGIIIPEKKYDQFRYKLQSDDNNDAEEALLKALENLSVSDNKPKHVFNFAELDDSEDNGNFSTAPSSPQ</sequence>
<proteinExistence type="predicted"/>
<dbReference type="PANTHER" id="PTHR12349">
    <property type="entry name" value="ANKYRIN REPEAT AND LEM DOMAIN-CONTAINING PROTEIN 2"/>
    <property type="match status" value="1"/>
</dbReference>
<reference evidence="2" key="1">
    <citation type="submission" date="2022-11" db="UniProtKB">
        <authorList>
            <consortium name="WormBaseParasite"/>
        </authorList>
    </citation>
    <scope>IDENTIFICATION</scope>
</reference>
<evidence type="ECO:0000313" key="1">
    <source>
        <dbReference type="Proteomes" id="UP000887577"/>
    </source>
</evidence>